<evidence type="ECO:0000313" key="2">
    <source>
        <dbReference type="EMBL" id="KAE8691134.1"/>
    </source>
</evidence>
<feature type="domain" description="Pirin C-terminal" evidence="1">
    <location>
        <begin position="78"/>
        <end position="170"/>
    </location>
</feature>
<gene>
    <name evidence="2" type="ORF">F3Y22_tig00110893pilonHSYRG01300</name>
</gene>
<sequence>MDDCIVHSEMPAAQGTQKGLQLWINLSSKYKMIELMYQEVPSKDITEATKDGIKVRVIVGEALGTKSAIYTLTPTMHLDFTLEPGAHLRQPIPGSWNAFVYVLEGEGIFGRSKSSSVNAQHLLLLGPGDGLEAWNKSSKLLRLILVGGEPLCELLVQFGSFVMNTQEEIDTF</sequence>
<dbReference type="InterPro" id="IPR012093">
    <property type="entry name" value="Pirin"/>
</dbReference>
<dbReference type="SUPFAM" id="SSF51182">
    <property type="entry name" value="RmlC-like cupins"/>
    <property type="match status" value="1"/>
</dbReference>
<dbReference type="EMBL" id="VEPZ02001150">
    <property type="protein sequence ID" value="KAE8691134.1"/>
    <property type="molecule type" value="Genomic_DNA"/>
</dbReference>
<dbReference type="Gene3D" id="2.60.120.10">
    <property type="entry name" value="Jelly Rolls"/>
    <property type="match status" value="1"/>
</dbReference>
<dbReference type="AlphaFoldDB" id="A0A6A2ZGM9"/>
<comment type="caution">
    <text evidence="2">The sequence shown here is derived from an EMBL/GenBank/DDBJ whole genome shotgun (WGS) entry which is preliminary data.</text>
</comment>
<proteinExistence type="predicted"/>
<dbReference type="InterPro" id="IPR008778">
    <property type="entry name" value="Pirin_C_dom"/>
</dbReference>
<dbReference type="Pfam" id="PF05726">
    <property type="entry name" value="Pirin_C"/>
    <property type="match status" value="1"/>
</dbReference>
<organism evidence="2 3">
    <name type="scientific">Hibiscus syriacus</name>
    <name type="common">Rose of Sharon</name>
    <dbReference type="NCBI Taxonomy" id="106335"/>
    <lineage>
        <taxon>Eukaryota</taxon>
        <taxon>Viridiplantae</taxon>
        <taxon>Streptophyta</taxon>
        <taxon>Embryophyta</taxon>
        <taxon>Tracheophyta</taxon>
        <taxon>Spermatophyta</taxon>
        <taxon>Magnoliopsida</taxon>
        <taxon>eudicotyledons</taxon>
        <taxon>Gunneridae</taxon>
        <taxon>Pentapetalae</taxon>
        <taxon>rosids</taxon>
        <taxon>malvids</taxon>
        <taxon>Malvales</taxon>
        <taxon>Malvaceae</taxon>
        <taxon>Malvoideae</taxon>
        <taxon>Hibiscus</taxon>
    </lineage>
</organism>
<protein>
    <submittedName>
        <fullName evidence="2">Pirin-like protein</fullName>
    </submittedName>
</protein>
<dbReference type="PANTHER" id="PTHR13903:SF23">
    <property type="entry name" value="OS09G0484800 PROTEIN"/>
    <property type="match status" value="1"/>
</dbReference>
<name>A0A6A2ZGM9_HIBSY</name>
<reference evidence="2" key="1">
    <citation type="submission" date="2019-09" db="EMBL/GenBank/DDBJ databases">
        <title>Draft genome information of white flower Hibiscus syriacus.</title>
        <authorList>
            <person name="Kim Y.-M."/>
        </authorList>
    </citation>
    <scope>NUCLEOTIDE SEQUENCE [LARGE SCALE GENOMIC DNA]</scope>
    <source>
        <strain evidence="2">YM2019G1</strain>
    </source>
</reference>
<evidence type="ECO:0000313" key="3">
    <source>
        <dbReference type="Proteomes" id="UP000436088"/>
    </source>
</evidence>
<keyword evidence="3" id="KW-1185">Reference proteome</keyword>
<dbReference type="InterPro" id="IPR014710">
    <property type="entry name" value="RmlC-like_jellyroll"/>
</dbReference>
<dbReference type="Proteomes" id="UP000436088">
    <property type="component" value="Unassembled WGS sequence"/>
</dbReference>
<dbReference type="CDD" id="cd02247">
    <property type="entry name" value="cupin_pirin_C"/>
    <property type="match status" value="1"/>
</dbReference>
<evidence type="ECO:0000259" key="1">
    <source>
        <dbReference type="Pfam" id="PF05726"/>
    </source>
</evidence>
<dbReference type="PIRSF" id="PIRSF006232">
    <property type="entry name" value="Pirin"/>
    <property type="match status" value="1"/>
</dbReference>
<dbReference type="InterPro" id="IPR011051">
    <property type="entry name" value="RmlC_Cupin_sf"/>
</dbReference>
<accession>A0A6A2ZGM9</accession>
<dbReference type="PANTHER" id="PTHR13903">
    <property type="entry name" value="PIRIN-RELATED"/>
    <property type="match status" value="1"/>
</dbReference>